<sequence length="271" mass="30618">MLCISLLLSFFHSTYGQYPESQGSTVITTTRGASPLLKFETKGKGNILLDGVKLEIENENCYANKIEVGSPCLSTKLKNSYETKIVILNVTAHRVLTVDDYSIFFAPDGVFPNTSAGEIIAEASLPLYRGMKGFTQVQITFAAFLYPNYYDLSLTDSVYYICWWKSSRLFLGNKTFCQFELRNNNTQAWFTGTFNKKRRARDVFSLKQNFSDFASVTVDWEKTGTIYEMKPPSELEYEIKPPSGSENEKKDPTGAENEMKPPSGKIIKIKP</sequence>
<feature type="chain" id="PRO_5007051546" description="DUF5727 domain-containing protein" evidence="2">
    <location>
        <begin position="17"/>
        <end position="271"/>
    </location>
</feature>
<keyword evidence="2" id="KW-0732">Signal</keyword>
<dbReference type="EMBL" id="GEEE01005513">
    <property type="protein sequence ID" value="JAP57712.1"/>
    <property type="molecule type" value="Transcribed_RNA"/>
</dbReference>
<dbReference type="AlphaFoldDB" id="A0A0X3QAB0"/>
<accession>A0A0X3QAB0</accession>
<dbReference type="Pfam" id="PF18997">
    <property type="entry name" value="DUF5727"/>
    <property type="match status" value="1"/>
</dbReference>
<evidence type="ECO:0000313" key="4">
    <source>
        <dbReference type="EMBL" id="JAP57712.1"/>
    </source>
</evidence>
<evidence type="ECO:0000256" key="2">
    <source>
        <dbReference type="SAM" id="SignalP"/>
    </source>
</evidence>
<evidence type="ECO:0000259" key="3">
    <source>
        <dbReference type="Pfam" id="PF18997"/>
    </source>
</evidence>
<dbReference type="InterPro" id="IPR043785">
    <property type="entry name" value="DUF5727"/>
</dbReference>
<feature type="domain" description="DUF5727" evidence="3">
    <location>
        <begin position="53"/>
        <end position="228"/>
    </location>
</feature>
<reference evidence="4" key="1">
    <citation type="submission" date="2016-01" db="EMBL/GenBank/DDBJ databases">
        <title>Reference transcriptome for the parasite Schistocephalus solidus: insights into the molecular evolution of parasitism.</title>
        <authorList>
            <person name="Hebert F.O."/>
            <person name="Grambauer S."/>
            <person name="Barber I."/>
            <person name="Landry C.R."/>
            <person name="Aubin-Horth N."/>
        </authorList>
    </citation>
    <scope>NUCLEOTIDE SEQUENCE</scope>
</reference>
<gene>
    <name evidence="4" type="ORF">TR82540</name>
</gene>
<name>A0A0X3QAB0_SCHSO</name>
<feature type="non-terminal residue" evidence="4">
    <location>
        <position position="271"/>
    </location>
</feature>
<evidence type="ECO:0000256" key="1">
    <source>
        <dbReference type="SAM" id="MobiDB-lite"/>
    </source>
</evidence>
<feature type="compositionally biased region" description="Basic and acidic residues" evidence="1">
    <location>
        <begin position="246"/>
        <end position="259"/>
    </location>
</feature>
<protein>
    <recommendedName>
        <fullName evidence="3">DUF5727 domain-containing protein</fullName>
    </recommendedName>
</protein>
<proteinExistence type="predicted"/>
<feature type="region of interest" description="Disordered" evidence="1">
    <location>
        <begin position="234"/>
        <end position="271"/>
    </location>
</feature>
<feature type="signal peptide" evidence="2">
    <location>
        <begin position="1"/>
        <end position="16"/>
    </location>
</feature>
<organism evidence="4">
    <name type="scientific">Schistocephalus solidus</name>
    <name type="common">Tapeworm</name>
    <dbReference type="NCBI Taxonomy" id="70667"/>
    <lineage>
        <taxon>Eukaryota</taxon>
        <taxon>Metazoa</taxon>
        <taxon>Spiralia</taxon>
        <taxon>Lophotrochozoa</taxon>
        <taxon>Platyhelminthes</taxon>
        <taxon>Cestoda</taxon>
        <taxon>Eucestoda</taxon>
        <taxon>Diphyllobothriidea</taxon>
        <taxon>Diphyllobothriidae</taxon>
        <taxon>Schistocephalus</taxon>
    </lineage>
</organism>